<reference evidence="8" key="1">
    <citation type="submission" date="2023-01" db="EMBL/GenBank/DDBJ databases">
        <title>Genome assembly of the deep-sea coral Lophelia pertusa.</title>
        <authorList>
            <person name="Herrera S."/>
            <person name="Cordes E."/>
        </authorList>
    </citation>
    <scope>NUCLEOTIDE SEQUENCE</scope>
    <source>
        <strain evidence="8">USNM1676648</strain>
        <tissue evidence="8">Polyp</tissue>
    </source>
</reference>
<feature type="coiled-coil region" evidence="6">
    <location>
        <begin position="9"/>
        <end position="63"/>
    </location>
</feature>
<keyword evidence="2" id="KW-0547">Nucleotide-binding</keyword>
<evidence type="ECO:0000256" key="6">
    <source>
        <dbReference type="SAM" id="Coils"/>
    </source>
</evidence>
<comment type="subcellular location">
    <subcellularLocation>
        <location evidence="1">Membrane</location>
    </subcellularLocation>
</comment>
<dbReference type="GO" id="GO:0005525">
    <property type="term" value="F:GTP binding"/>
    <property type="evidence" value="ECO:0007669"/>
    <property type="project" value="UniProtKB-KW"/>
</dbReference>
<evidence type="ECO:0000313" key="8">
    <source>
        <dbReference type="EMBL" id="KAJ7360405.1"/>
    </source>
</evidence>
<dbReference type="Pfam" id="PF00350">
    <property type="entry name" value="Dynamin_N"/>
    <property type="match status" value="1"/>
</dbReference>
<dbReference type="GO" id="GO:0008053">
    <property type="term" value="P:mitochondrial fusion"/>
    <property type="evidence" value="ECO:0007669"/>
    <property type="project" value="TreeGrafter"/>
</dbReference>
<dbReference type="InterPro" id="IPR027417">
    <property type="entry name" value="P-loop_NTPase"/>
</dbReference>
<evidence type="ECO:0000256" key="3">
    <source>
        <dbReference type="ARBA" id="ARBA00022801"/>
    </source>
</evidence>
<gene>
    <name evidence="8" type="primary">MFN1</name>
    <name evidence="8" type="ORF">OS493_017039</name>
</gene>
<accession>A0A9W9YQ91</accession>
<name>A0A9W9YQ91_9CNID</name>
<dbReference type="OrthoDB" id="5976778at2759"/>
<dbReference type="AlphaFoldDB" id="A0A9W9YQ91"/>
<evidence type="ECO:0000256" key="1">
    <source>
        <dbReference type="ARBA" id="ARBA00004370"/>
    </source>
</evidence>
<organism evidence="8 9">
    <name type="scientific">Desmophyllum pertusum</name>
    <dbReference type="NCBI Taxonomy" id="174260"/>
    <lineage>
        <taxon>Eukaryota</taxon>
        <taxon>Metazoa</taxon>
        <taxon>Cnidaria</taxon>
        <taxon>Anthozoa</taxon>
        <taxon>Hexacorallia</taxon>
        <taxon>Scleractinia</taxon>
        <taxon>Caryophylliina</taxon>
        <taxon>Caryophylliidae</taxon>
        <taxon>Desmophyllum</taxon>
    </lineage>
</organism>
<comment type="caution">
    <text evidence="8">The sequence shown here is derived from an EMBL/GenBank/DDBJ whole genome shotgun (WGS) entry which is preliminary data.</text>
</comment>
<dbReference type="GO" id="GO:0003924">
    <property type="term" value="F:GTPase activity"/>
    <property type="evidence" value="ECO:0007669"/>
    <property type="project" value="InterPro"/>
</dbReference>
<evidence type="ECO:0000256" key="5">
    <source>
        <dbReference type="ARBA" id="ARBA00023136"/>
    </source>
</evidence>
<proteinExistence type="predicted"/>
<dbReference type="SUPFAM" id="SSF52540">
    <property type="entry name" value="P-loop containing nucleoside triphosphate hydrolases"/>
    <property type="match status" value="1"/>
</dbReference>
<evidence type="ECO:0000259" key="7">
    <source>
        <dbReference type="Pfam" id="PF00350"/>
    </source>
</evidence>
<dbReference type="Proteomes" id="UP001163046">
    <property type="component" value="Unassembled WGS sequence"/>
</dbReference>
<dbReference type="PANTHER" id="PTHR10465">
    <property type="entry name" value="TRANSMEMBRANE GTPASE FZO1"/>
    <property type="match status" value="1"/>
</dbReference>
<evidence type="ECO:0000256" key="2">
    <source>
        <dbReference type="ARBA" id="ARBA00022741"/>
    </source>
</evidence>
<keyword evidence="6" id="KW-0175">Coiled coil</keyword>
<dbReference type="InterPro" id="IPR027094">
    <property type="entry name" value="Mitofusin_fam"/>
</dbReference>
<dbReference type="Gene3D" id="3.40.50.300">
    <property type="entry name" value="P-loop containing nucleotide triphosphate hydrolases"/>
    <property type="match status" value="1"/>
</dbReference>
<dbReference type="InterPro" id="IPR045063">
    <property type="entry name" value="Dynamin_N"/>
</dbReference>
<evidence type="ECO:0000313" key="9">
    <source>
        <dbReference type="Proteomes" id="UP001163046"/>
    </source>
</evidence>
<keyword evidence="9" id="KW-1185">Reference proteome</keyword>
<feature type="domain" description="Dynamin N-terminal" evidence="7">
    <location>
        <begin position="71"/>
        <end position="214"/>
    </location>
</feature>
<sequence length="240" mass="26808">EFPKVGQQLRDLTEKLQKVKKICTKYYEQLRVEQATPKKCKDFRQLTEYLTKIRDDLKNVQEKEASKEITIAFAGATSSGKSSVINALLRERCLPVGCAQTTMCIFKVCLKKDDSDEWSVEIDGKTPKTGKGEKAVNDLLSLMSGSKHRVEREHLKIGTESVVEVNWPLKCKLLPANVVLIDTPGFGEGKKSDKVVTDSCNKADIIVAVMDVMSPSRGTVSIMHIFSKGNPIFKMIIKEN</sequence>
<protein>
    <submittedName>
        <fullName evidence="8">Mitofusin-1</fullName>
    </submittedName>
</protein>
<keyword evidence="4" id="KW-0342">GTP-binding</keyword>
<feature type="non-terminal residue" evidence="8">
    <location>
        <position position="1"/>
    </location>
</feature>
<dbReference type="EMBL" id="MU827310">
    <property type="protein sequence ID" value="KAJ7360405.1"/>
    <property type="molecule type" value="Genomic_DNA"/>
</dbReference>
<dbReference type="GO" id="GO:0051646">
    <property type="term" value="P:mitochondrion localization"/>
    <property type="evidence" value="ECO:0007669"/>
    <property type="project" value="TreeGrafter"/>
</dbReference>
<evidence type="ECO:0000256" key="4">
    <source>
        <dbReference type="ARBA" id="ARBA00023134"/>
    </source>
</evidence>
<dbReference type="GO" id="GO:0005741">
    <property type="term" value="C:mitochondrial outer membrane"/>
    <property type="evidence" value="ECO:0007669"/>
    <property type="project" value="TreeGrafter"/>
</dbReference>
<dbReference type="PANTHER" id="PTHR10465:SF3">
    <property type="entry name" value="TRANSMEMBRANE GTPASE MARF-RELATED"/>
    <property type="match status" value="1"/>
</dbReference>
<keyword evidence="3" id="KW-0378">Hydrolase</keyword>
<keyword evidence="5" id="KW-0472">Membrane</keyword>